<feature type="transmembrane region" description="Helical" evidence="1">
    <location>
        <begin position="451"/>
        <end position="469"/>
    </location>
</feature>
<gene>
    <name evidence="2" type="ORF">J416_15462</name>
</gene>
<dbReference type="RefSeq" id="WP_003475078.1">
    <property type="nucleotide sequence ID" value="NZ_APML01000092.1"/>
</dbReference>
<feature type="transmembrane region" description="Helical" evidence="1">
    <location>
        <begin position="368"/>
        <end position="395"/>
    </location>
</feature>
<protein>
    <recommendedName>
        <fullName evidence="4">Permease</fullName>
    </recommendedName>
</protein>
<proteinExistence type="predicted"/>
<reference evidence="2 3" key="1">
    <citation type="submission" date="2013-03" db="EMBL/GenBank/DDBJ databases">
        <title>Draft genome sequence of Gracibacillus halophilus YIM-C55.5, a moderately halophilic and thermophilic organism from the Xiaochaidamu salt lake.</title>
        <authorList>
            <person name="Sugumar T."/>
            <person name="Polireddy D.R."/>
            <person name="Antony A."/>
            <person name="Madhava Y.R."/>
            <person name="Sivakumar N."/>
        </authorList>
    </citation>
    <scope>NUCLEOTIDE SEQUENCE [LARGE SCALE GENOMIC DNA]</scope>
    <source>
        <strain evidence="2 3">YIM-C55.5</strain>
    </source>
</reference>
<dbReference type="Proteomes" id="UP000012283">
    <property type="component" value="Unassembled WGS sequence"/>
</dbReference>
<evidence type="ECO:0000313" key="2">
    <source>
        <dbReference type="EMBL" id="ENH95561.1"/>
    </source>
</evidence>
<sequence>MKQIYSTGLKLSIIVYTILHFISYFYENKRIIVALAISGCLLLLFAILTRSLRQLKMPIGLVIAGLLIMFVTDTSMVQGLYNGFLEMRNMIGLLFIVPTISWVLHEEEYIESIMGVFHHLLDTSRKFYFGLVFFTQIIAYFLLFGAITMMYQFASSILKNEKGEAWENYKGTALIRGFSLSVMWVISIPSFAYVIEVMNAPLGLSIIQGFLIAFIGILIGLCFSFFEEKHYHVNLSNGLQTEINDVLSHHTDYKKMRRHVMEFLILFITLFGTIFLLQGIVSIELLVLIPLVVMVWIVLYFVIKGRLLTLFRKATFFYQEGMVHQSYQLCVMLGAGVLIYSLNQTAFATLVVDGIYQLQSAIPFLNLLYFLPFIIILLGFVGLGPLTVMVLVGGILQSIDLTYPPELVVLAITSGSTISIVLSPLIMPIIALSSVNGLSPVKNGVVFNWKFAFAIYVIVQIYIQGRLALL</sequence>
<evidence type="ECO:0000256" key="1">
    <source>
        <dbReference type="SAM" id="Phobius"/>
    </source>
</evidence>
<feature type="transmembrane region" description="Helical" evidence="1">
    <location>
        <begin position="31"/>
        <end position="49"/>
    </location>
</feature>
<keyword evidence="1" id="KW-0472">Membrane</keyword>
<dbReference type="eggNOG" id="COG2610">
    <property type="taxonomic scope" value="Bacteria"/>
</dbReference>
<dbReference type="PATRIC" id="fig|1308866.3.peg.3111"/>
<feature type="transmembrane region" description="Helical" evidence="1">
    <location>
        <begin position="329"/>
        <end position="356"/>
    </location>
</feature>
<feature type="transmembrane region" description="Helical" evidence="1">
    <location>
        <begin position="263"/>
        <end position="281"/>
    </location>
</feature>
<feature type="transmembrane region" description="Helical" evidence="1">
    <location>
        <begin position="287"/>
        <end position="308"/>
    </location>
</feature>
<evidence type="ECO:0000313" key="3">
    <source>
        <dbReference type="Proteomes" id="UP000012283"/>
    </source>
</evidence>
<comment type="caution">
    <text evidence="2">The sequence shown here is derived from an EMBL/GenBank/DDBJ whole genome shotgun (WGS) entry which is preliminary data.</text>
</comment>
<feature type="transmembrane region" description="Helical" evidence="1">
    <location>
        <begin position="7"/>
        <end position="25"/>
    </location>
</feature>
<keyword evidence="1" id="KW-0812">Transmembrane</keyword>
<dbReference type="STRING" id="1308866.J416_15462"/>
<evidence type="ECO:0008006" key="4">
    <source>
        <dbReference type="Google" id="ProtNLM"/>
    </source>
</evidence>
<name>N4WQU5_9BACI</name>
<feature type="transmembrane region" description="Helical" evidence="1">
    <location>
        <begin position="127"/>
        <end position="153"/>
    </location>
</feature>
<dbReference type="EMBL" id="APML01000092">
    <property type="protein sequence ID" value="ENH95561.1"/>
    <property type="molecule type" value="Genomic_DNA"/>
</dbReference>
<feature type="transmembrane region" description="Helical" evidence="1">
    <location>
        <begin position="206"/>
        <end position="226"/>
    </location>
</feature>
<feature type="transmembrane region" description="Helical" evidence="1">
    <location>
        <begin position="407"/>
        <end position="431"/>
    </location>
</feature>
<dbReference type="AlphaFoldDB" id="N4WQU5"/>
<organism evidence="2 3">
    <name type="scientific">Gracilibacillus halophilus YIM-C55.5</name>
    <dbReference type="NCBI Taxonomy" id="1308866"/>
    <lineage>
        <taxon>Bacteria</taxon>
        <taxon>Bacillati</taxon>
        <taxon>Bacillota</taxon>
        <taxon>Bacilli</taxon>
        <taxon>Bacillales</taxon>
        <taxon>Bacillaceae</taxon>
        <taxon>Gracilibacillus</taxon>
    </lineage>
</organism>
<dbReference type="OrthoDB" id="2813114at2"/>
<keyword evidence="1" id="KW-1133">Transmembrane helix</keyword>
<accession>N4WQU5</accession>
<feature type="transmembrane region" description="Helical" evidence="1">
    <location>
        <begin position="173"/>
        <end position="194"/>
    </location>
</feature>
<feature type="transmembrane region" description="Helical" evidence="1">
    <location>
        <begin position="61"/>
        <end position="81"/>
    </location>
</feature>
<keyword evidence="3" id="KW-1185">Reference proteome</keyword>